<feature type="chain" id="PRO_5045495817" evidence="6">
    <location>
        <begin position="17"/>
        <end position="283"/>
    </location>
</feature>
<dbReference type="InterPro" id="IPR000209">
    <property type="entry name" value="Peptidase_S8/S53_dom"/>
</dbReference>
<dbReference type="Proteomes" id="UP001595891">
    <property type="component" value="Unassembled WGS sequence"/>
</dbReference>
<keyword evidence="4" id="KW-0720">Serine protease</keyword>
<dbReference type="SUPFAM" id="SSF52743">
    <property type="entry name" value="Subtilisin-like"/>
    <property type="match status" value="1"/>
</dbReference>
<evidence type="ECO:0000256" key="2">
    <source>
        <dbReference type="ARBA" id="ARBA00022670"/>
    </source>
</evidence>
<sequence>MLVLSALLAAAPDARAAGPGPAGEPPSGRYIVRLRPGGLMGDVLTPLGVRPTFVYHTVLHGFAARLTSEQLDQVYTNPDVAYSGVIAGLDWIAAHVRRPAVANIFIGGARSSAVDDAANELSSLGVFIVAAAGDRSIDACDVSPASSPGTLAVAASSPGDTFAPGGNTGHCVDLFAPGVNVTSARMGGGISRATGSAFAAPYVTGVAALFKQAHGDASSSCSTGSPAKPPPASFAGSLPGCPTSCSAPAGSDRHARLRGRWCRAVCWGCRRGRRGGCRRWRGR</sequence>
<evidence type="ECO:0000259" key="7">
    <source>
        <dbReference type="Pfam" id="PF00082"/>
    </source>
</evidence>
<dbReference type="EMBL" id="JBHSFN010000055">
    <property type="protein sequence ID" value="MFC4592498.1"/>
    <property type="molecule type" value="Genomic_DNA"/>
</dbReference>
<dbReference type="PANTHER" id="PTHR43806:SF11">
    <property type="entry name" value="CEREVISIN-RELATED"/>
    <property type="match status" value="1"/>
</dbReference>
<dbReference type="Gene3D" id="3.40.50.200">
    <property type="entry name" value="Peptidase S8/S53 domain"/>
    <property type="match status" value="1"/>
</dbReference>
<reference evidence="9" key="1">
    <citation type="journal article" date="2019" name="Int. J. Syst. Evol. Microbiol.">
        <title>The Global Catalogue of Microorganisms (GCM) 10K type strain sequencing project: providing services to taxonomists for standard genome sequencing and annotation.</title>
        <authorList>
            <consortium name="The Broad Institute Genomics Platform"/>
            <consortium name="The Broad Institute Genome Sequencing Center for Infectious Disease"/>
            <person name="Wu L."/>
            <person name="Ma J."/>
        </authorList>
    </citation>
    <scope>NUCLEOTIDE SEQUENCE [LARGE SCALE GENOMIC DNA]</scope>
    <source>
        <strain evidence="9">CCUG 49560</strain>
    </source>
</reference>
<dbReference type="PROSITE" id="PS51892">
    <property type="entry name" value="SUBTILASE"/>
    <property type="match status" value="1"/>
</dbReference>
<evidence type="ECO:0000313" key="9">
    <source>
        <dbReference type="Proteomes" id="UP001595891"/>
    </source>
</evidence>
<comment type="caution">
    <text evidence="8">The sequence shown here is derived from an EMBL/GenBank/DDBJ whole genome shotgun (WGS) entry which is preliminary data.</text>
</comment>
<gene>
    <name evidence="8" type="ORF">ACFO8L_40880</name>
</gene>
<keyword evidence="9" id="KW-1185">Reference proteome</keyword>
<comment type="similarity">
    <text evidence="1 5">Belongs to the peptidase S8 family.</text>
</comment>
<name>A0ABV9EUD0_9ACTN</name>
<dbReference type="RefSeq" id="WP_262850632.1">
    <property type="nucleotide sequence ID" value="NZ_JANZYP010000111.1"/>
</dbReference>
<evidence type="ECO:0000256" key="6">
    <source>
        <dbReference type="SAM" id="SignalP"/>
    </source>
</evidence>
<organism evidence="8 9">
    <name type="scientific">Sphaerisporangium corydalis</name>
    <dbReference type="NCBI Taxonomy" id="1441875"/>
    <lineage>
        <taxon>Bacteria</taxon>
        <taxon>Bacillati</taxon>
        <taxon>Actinomycetota</taxon>
        <taxon>Actinomycetes</taxon>
        <taxon>Streptosporangiales</taxon>
        <taxon>Streptosporangiaceae</taxon>
        <taxon>Sphaerisporangium</taxon>
    </lineage>
</organism>
<keyword evidence="2" id="KW-0645">Protease</keyword>
<evidence type="ECO:0000256" key="1">
    <source>
        <dbReference type="ARBA" id="ARBA00011073"/>
    </source>
</evidence>
<comment type="caution">
    <text evidence="5">Lacks conserved residue(s) required for the propagation of feature annotation.</text>
</comment>
<proteinExistence type="inferred from homology"/>
<dbReference type="Pfam" id="PF00082">
    <property type="entry name" value="Peptidase_S8"/>
    <property type="match status" value="1"/>
</dbReference>
<evidence type="ECO:0000256" key="5">
    <source>
        <dbReference type="PROSITE-ProRule" id="PRU01240"/>
    </source>
</evidence>
<dbReference type="InterPro" id="IPR036852">
    <property type="entry name" value="Peptidase_S8/S53_dom_sf"/>
</dbReference>
<evidence type="ECO:0000256" key="4">
    <source>
        <dbReference type="ARBA" id="ARBA00022825"/>
    </source>
</evidence>
<dbReference type="PANTHER" id="PTHR43806">
    <property type="entry name" value="PEPTIDASE S8"/>
    <property type="match status" value="1"/>
</dbReference>
<protein>
    <submittedName>
        <fullName evidence="8">S8 family serine peptidase</fullName>
    </submittedName>
</protein>
<feature type="signal peptide" evidence="6">
    <location>
        <begin position="1"/>
        <end position="16"/>
    </location>
</feature>
<evidence type="ECO:0000313" key="8">
    <source>
        <dbReference type="EMBL" id="MFC4592498.1"/>
    </source>
</evidence>
<dbReference type="InterPro" id="IPR050131">
    <property type="entry name" value="Peptidase_S8_subtilisin-like"/>
</dbReference>
<feature type="domain" description="Peptidase S8/S53" evidence="7">
    <location>
        <begin position="75"/>
        <end position="217"/>
    </location>
</feature>
<accession>A0ABV9EUD0</accession>
<evidence type="ECO:0000256" key="3">
    <source>
        <dbReference type="ARBA" id="ARBA00022801"/>
    </source>
</evidence>
<keyword evidence="3" id="KW-0378">Hydrolase</keyword>
<keyword evidence="6" id="KW-0732">Signal</keyword>